<dbReference type="Proteomes" id="UP000678513">
    <property type="component" value="Chromosome"/>
</dbReference>
<feature type="transmembrane region" description="Helical" evidence="1">
    <location>
        <begin position="74"/>
        <end position="94"/>
    </location>
</feature>
<organism evidence="2 3">
    <name type="scientific">Arachnia rubra</name>
    <dbReference type="NCBI Taxonomy" id="1547448"/>
    <lineage>
        <taxon>Bacteria</taxon>
        <taxon>Bacillati</taxon>
        <taxon>Actinomycetota</taxon>
        <taxon>Actinomycetes</taxon>
        <taxon>Propionibacteriales</taxon>
        <taxon>Propionibacteriaceae</taxon>
        <taxon>Arachnia</taxon>
    </lineage>
</organism>
<gene>
    <name evidence="2" type="ORF">J5A65_11670</name>
</gene>
<keyword evidence="1" id="KW-0812">Transmembrane</keyword>
<keyword evidence="1" id="KW-1133">Transmembrane helix</keyword>
<dbReference type="EMBL" id="CP072384">
    <property type="protein sequence ID" value="QUC07580.1"/>
    <property type="molecule type" value="Genomic_DNA"/>
</dbReference>
<feature type="transmembrane region" description="Helical" evidence="1">
    <location>
        <begin position="21"/>
        <end position="46"/>
    </location>
</feature>
<protein>
    <recommendedName>
        <fullName evidence="4">DUF3566 domain-containing protein</fullName>
    </recommendedName>
</protein>
<keyword evidence="3" id="KW-1185">Reference proteome</keyword>
<sequence length="107" mass="11085">MTGVSYPNPVKAGIRGGFSGALSGLFVGLFFSLLLAIIVFVTGLVMGQSLSIFGLDMHITEGGGFQFTVDIRPALVTTGVCLAVGAIVGAVLAVKQARKRHDHSHEA</sequence>
<evidence type="ECO:0008006" key="4">
    <source>
        <dbReference type="Google" id="ProtNLM"/>
    </source>
</evidence>
<evidence type="ECO:0000256" key="1">
    <source>
        <dbReference type="SAM" id="Phobius"/>
    </source>
</evidence>
<accession>A0ABX7Y340</accession>
<reference evidence="2 3" key="1">
    <citation type="submission" date="2021-03" db="EMBL/GenBank/DDBJ databases">
        <title>Human Oral Microbial Genomes.</title>
        <authorList>
            <person name="Johnston C.D."/>
            <person name="Chen T."/>
            <person name="Dewhirst F.E."/>
        </authorList>
    </citation>
    <scope>NUCLEOTIDE SEQUENCE [LARGE SCALE GENOMIC DNA]</scope>
    <source>
        <strain evidence="2 3">DSMZ 100122</strain>
    </source>
</reference>
<keyword evidence="1" id="KW-0472">Membrane</keyword>
<dbReference type="RefSeq" id="WP_212322138.1">
    <property type="nucleotide sequence ID" value="NZ_AP024463.1"/>
</dbReference>
<proteinExistence type="predicted"/>
<name>A0ABX7Y340_9ACTN</name>
<evidence type="ECO:0000313" key="3">
    <source>
        <dbReference type="Proteomes" id="UP000678513"/>
    </source>
</evidence>
<evidence type="ECO:0000313" key="2">
    <source>
        <dbReference type="EMBL" id="QUC07580.1"/>
    </source>
</evidence>